<keyword evidence="3" id="KW-1185">Reference proteome</keyword>
<organism evidence="2 3">
    <name type="scientific">Rhizopus stolonifer</name>
    <name type="common">Rhizopus nigricans</name>
    <dbReference type="NCBI Taxonomy" id="4846"/>
    <lineage>
        <taxon>Eukaryota</taxon>
        <taxon>Fungi</taxon>
        <taxon>Fungi incertae sedis</taxon>
        <taxon>Mucoromycota</taxon>
        <taxon>Mucoromycotina</taxon>
        <taxon>Mucoromycetes</taxon>
        <taxon>Mucorales</taxon>
        <taxon>Mucorineae</taxon>
        <taxon>Rhizopodaceae</taxon>
        <taxon>Rhizopus</taxon>
    </lineage>
</organism>
<feature type="region of interest" description="Disordered" evidence="1">
    <location>
        <begin position="357"/>
        <end position="392"/>
    </location>
</feature>
<feature type="compositionally biased region" description="Acidic residues" evidence="1">
    <location>
        <begin position="269"/>
        <end position="279"/>
    </location>
</feature>
<feature type="compositionally biased region" description="Low complexity" evidence="1">
    <location>
        <begin position="187"/>
        <end position="196"/>
    </location>
</feature>
<gene>
    <name evidence="2" type="ORF">CU098_007938</name>
</gene>
<feature type="compositionally biased region" description="Polar residues" evidence="1">
    <location>
        <begin position="73"/>
        <end position="88"/>
    </location>
</feature>
<dbReference type="AlphaFoldDB" id="A0A367K2G9"/>
<feature type="compositionally biased region" description="Basic and acidic residues" evidence="1">
    <location>
        <begin position="21"/>
        <end position="35"/>
    </location>
</feature>
<evidence type="ECO:0000313" key="2">
    <source>
        <dbReference type="EMBL" id="RCH96360.1"/>
    </source>
</evidence>
<accession>A0A367K2G9</accession>
<evidence type="ECO:0000313" key="3">
    <source>
        <dbReference type="Proteomes" id="UP000253551"/>
    </source>
</evidence>
<feature type="compositionally biased region" description="Basic and acidic residues" evidence="1">
    <location>
        <begin position="140"/>
        <end position="166"/>
    </location>
</feature>
<feature type="region of interest" description="Disordered" evidence="1">
    <location>
        <begin position="264"/>
        <end position="288"/>
    </location>
</feature>
<feature type="compositionally biased region" description="Polar residues" evidence="1">
    <location>
        <begin position="367"/>
        <end position="392"/>
    </location>
</feature>
<evidence type="ECO:0000256" key="1">
    <source>
        <dbReference type="SAM" id="MobiDB-lite"/>
    </source>
</evidence>
<dbReference type="STRING" id="4846.A0A367K2G9"/>
<sequence length="602" mass="69316">MKNSYSAPHTWDPTLKASSQEFKEPTTNKSSKEMEINTPKLSKLATIGRTKSRMKPLMFEKKERRSLPPNVSWAKTQPAIQKKTTTPMNFGPSLFDAVQTVQKPKNALKTKKKAKLKMVRFEEFEEAKKEAKRIEQLSLKDKPLETIKDDQESLSDKLLSDTDQVGKSENSISETNDEMSADKTTELEPTPTETSLNESAIKVCNETVVEEKCEEDKQVHEEEYELSYGIEYEVEYGPEDEGKDKEENGLGYGMKYGVEYGVEYGPDYGSEDEQNDEQEGVSGISCHNKAIPTYGEGFPKREYTKPGLVEGITEIMERDRFSKRPPFCSQNRAPIQSTCLTTTSGLLSSKWFGNNTFDPFGDEDPPMTTQRNSQSNQCTQSNEPTQYRQSDQSTQYLQSIMVDIHDNQMIPFGYRPDYHSGYNKGPSGYHRTPPFVNNFGQPILMRPSESSNISSSSMMNYCIKPHALPMEIHPTVQGMNFVYPNYYGMNDAMQARQKNWEPDVRNKTKVSLKEYFQQTNQEKENLPHIRSYVLDPQFVMQRMASYDERRQMFMNGPIYPSQQQQQQMLFRPPFIPYNFDPTVPMRSYQDNEFQNMDSMHPK</sequence>
<proteinExistence type="predicted"/>
<feature type="region of interest" description="Disordered" evidence="1">
    <location>
        <begin position="63"/>
        <end position="88"/>
    </location>
</feature>
<feature type="region of interest" description="Disordered" evidence="1">
    <location>
        <begin position="1"/>
        <end position="35"/>
    </location>
</feature>
<reference evidence="2 3" key="1">
    <citation type="journal article" date="2018" name="G3 (Bethesda)">
        <title>Phylogenetic and Phylogenomic Definition of Rhizopus Species.</title>
        <authorList>
            <person name="Gryganskyi A.P."/>
            <person name="Golan J."/>
            <person name="Dolatabadi S."/>
            <person name="Mondo S."/>
            <person name="Robb S."/>
            <person name="Idnurm A."/>
            <person name="Muszewska A."/>
            <person name="Steczkiewicz K."/>
            <person name="Masonjones S."/>
            <person name="Liao H.L."/>
            <person name="Gajdeczka M.T."/>
            <person name="Anike F."/>
            <person name="Vuek A."/>
            <person name="Anishchenko I.M."/>
            <person name="Voigt K."/>
            <person name="de Hoog G.S."/>
            <person name="Smith M.E."/>
            <person name="Heitman J."/>
            <person name="Vilgalys R."/>
            <person name="Stajich J.E."/>
        </authorList>
    </citation>
    <scope>NUCLEOTIDE SEQUENCE [LARGE SCALE GENOMIC DNA]</scope>
    <source>
        <strain evidence="2 3">LSU 92-RS-03</strain>
    </source>
</reference>
<dbReference type="EMBL" id="PJQM01002317">
    <property type="protein sequence ID" value="RCH96360.1"/>
    <property type="molecule type" value="Genomic_DNA"/>
</dbReference>
<dbReference type="Proteomes" id="UP000253551">
    <property type="component" value="Unassembled WGS sequence"/>
</dbReference>
<feature type="region of interest" description="Disordered" evidence="1">
    <location>
        <begin position="140"/>
        <end position="196"/>
    </location>
</feature>
<comment type="caution">
    <text evidence="2">The sequence shown here is derived from an EMBL/GenBank/DDBJ whole genome shotgun (WGS) entry which is preliminary data.</text>
</comment>
<name>A0A367K2G9_RHIST</name>
<protein>
    <submittedName>
        <fullName evidence="2">Uncharacterized protein</fullName>
    </submittedName>
</protein>